<dbReference type="AlphaFoldDB" id="A0A8H2LE39"/>
<dbReference type="RefSeq" id="WP_148368835.1">
    <property type="nucleotide sequence ID" value="NZ_VSKM01000004.1"/>
</dbReference>
<feature type="chain" id="PRO_5034142265" description="DUF4136 domain-containing protein" evidence="1">
    <location>
        <begin position="21"/>
        <end position="222"/>
    </location>
</feature>
<evidence type="ECO:0000256" key="1">
    <source>
        <dbReference type="SAM" id="SignalP"/>
    </source>
</evidence>
<reference evidence="2 3" key="1">
    <citation type="submission" date="2019-08" db="EMBL/GenBank/DDBJ databases">
        <title>Genomes of Antarctic Bizionia species.</title>
        <authorList>
            <person name="Bowman J.P."/>
        </authorList>
    </citation>
    <scope>NUCLEOTIDE SEQUENCE [LARGE SCALE GENOMIC DNA]</scope>
    <source>
        <strain evidence="2 3">HFD</strain>
    </source>
</reference>
<evidence type="ECO:0008006" key="4">
    <source>
        <dbReference type="Google" id="ProtNLM"/>
    </source>
</evidence>
<keyword evidence="3" id="KW-1185">Reference proteome</keyword>
<evidence type="ECO:0000313" key="2">
    <source>
        <dbReference type="EMBL" id="TYB76598.1"/>
    </source>
</evidence>
<feature type="signal peptide" evidence="1">
    <location>
        <begin position="1"/>
        <end position="20"/>
    </location>
</feature>
<keyword evidence="1" id="KW-0732">Signal</keyword>
<dbReference type="PROSITE" id="PS51257">
    <property type="entry name" value="PROKAR_LIPOPROTEIN"/>
    <property type="match status" value="1"/>
</dbReference>
<organism evidence="2 3">
    <name type="scientific">Bizionia saleffrena</name>
    <dbReference type="NCBI Taxonomy" id="291189"/>
    <lineage>
        <taxon>Bacteria</taxon>
        <taxon>Pseudomonadati</taxon>
        <taxon>Bacteroidota</taxon>
        <taxon>Flavobacteriia</taxon>
        <taxon>Flavobacteriales</taxon>
        <taxon>Flavobacteriaceae</taxon>
        <taxon>Bizionia</taxon>
    </lineage>
</organism>
<gene>
    <name evidence="2" type="ORF">ES676_04425</name>
</gene>
<protein>
    <recommendedName>
        <fullName evidence="4">DUF4136 domain-containing protein</fullName>
    </recommendedName>
</protein>
<accession>A0A8H2LE39</accession>
<dbReference type="EMBL" id="VSKM01000004">
    <property type="protein sequence ID" value="TYB76598.1"/>
    <property type="molecule type" value="Genomic_DNA"/>
</dbReference>
<evidence type="ECO:0000313" key="3">
    <source>
        <dbReference type="Proteomes" id="UP000323324"/>
    </source>
</evidence>
<dbReference type="Proteomes" id="UP000323324">
    <property type="component" value="Unassembled WGS sequence"/>
</dbReference>
<name>A0A8H2LE39_9FLAO</name>
<sequence length="222" mass="24827">MKKANQFLLLSIITLFTSCASVKVGDVWKSDDFSTVINKQIIVVSKSQEGTISESYEREIANHLRDKGINAVELYIKYPAIGDHKLKKREDIKAVENRFKADGISGIIVVALKDVKTKTKVITEGGYTPYTDESNKSFLSFRAYNADFYKGVPTLGALETPETTIVQRSKTYFLEAVVYDLSLAENKQLVGVIQADVTDPENVEEVLKGFSKIIAKQFKTKQ</sequence>
<proteinExistence type="predicted"/>
<comment type="caution">
    <text evidence="2">The sequence shown here is derived from an EMBL/GenBank/DDBJ whole genome shotgun (WGS) entry which is preliminary data.</text>
</comment>